<dbReference type="AlphaFoldDB" id="A0A0F9X359"/>
<organism evidence="3 4">
    <name type="scientific">Trichoderma harzianum</name>
    <name type="common">Hypocrea lixii</name>
    <dbReference type="NCBI Taxonomy" id="5544"/>
    <lineage>
        <taxon>Eukaryota</taxon>
        <taxon>Fungi</taxon>
        <taxon>Dikarya</taxon>
        <taxon>Ascomycota</taxon>
        <taxon>Pezizomycotina</taxon>
        <taxon>Sordariomycetes</taxon>
        <taxon>Hypocreomycetidae</taxon>
        <taxon>Hypocreales</taxon>
        <taxon>Hypocreaceae</taxon>
        <taxon>Trichoderma</taxon>
    </lineage>
</organism>
<dbReference type="PANTHER" id="PTHR24148">
    <property type="entry name" value="ANKYRIN REPEAT DOMAIN-CONTAINING PROTEIN 39 HOMOLOG-RELATED"/>
    <property type="match status" value="1"/>
</dbReference>
<evidence type="ECO:0000313" key="4">
    <source>
        <dbReference type="Proteomes" id="UP000034112"/>
    </source>
</evidence>
<dbReference type="InterPro" id="IPR010730">
    <property type="entry name" value="HET"/>
</dbReference>
<dbReference type="InterPro" id="IPR021833">
    <property type="entry name" value="DUF3425"/>
</dbReference>
<dbReference type="Pfam" id="PF11905">
    <property type="entry name" value="DUF3425"/>
    <property type="match status" value="1"/>
</dbReference>
<name>A0A0F9X359_TRIHA</name>
<comment type="caution">
    <text evidence="3">The sequence shown here is derived from an EMBL/GenBank/DDBJ whole genome shotgun (WGS) entry which is preliminary data.</text>
</comment>
<protein>
    <recommendedName>
        <fullName evidence="2">Heterokaryon incompatibility domain-containing protein</fullName>
    </recommendedName>
</protein>
<reference evidence="4" key="1">
    <citation type="journal article" date="2015" name="Genome Announc.">
        <title>Draft whole-genome sequence of the biocontrol agent Trichoderma harzianum T6776.</title>
        <authorList>
            <person name="Baroncelli R."/>
            <person name="Piaggeschi G."/>
            <person name="Fiorini L."/>
            <person name="Bertolini E."/>
            <person name="Zapparata A."/>
            <person name="Pe M.E."/>
            <person name="Sarrocco S."/>
            <person name="Vannacci G."/>
        </authorList>
    </citation>
    <scope>NUCLEOTIDE SEQUENCE [LARGE SCALE GENOMIC DNA]</scope>
    <source>
        <strain evidence="4">T6776</strain>
    </source>
</reference>
<dbReference type="Proteomes" id="UP000034112">
    <property type="component" value="Unassembled WGS sequence"/>
</dbReference>
<evidence type="ECO:0000256" key="1">
    <source>
        <dbReference type="SAM" id="MobiDB-lite"/>
    </source>
</evidence>
<feature type="domain" description="Heterokaryon incompatibility" evidence="2">
    <location>
        <begin position="24"/>
        <end position="161"/>
    </location>
</feature>
<feature type="non-terminal residue" evidence="3">
    <location>
        <position position="1"/>
    </location>
</feature>
<feature type="region of interest" description="Disordered" evidence="1">
    <location>
        <begin position="311"/>
        <end position="350"/>
    </location>
</feature>
<dbReference type="InterPro" id="IPR052895">
    <property type="entry name" value="HetReg/Transcr_Mod"/>
</dbReference>
<dbReference type="Pfam" id="PF06985">
    <property type="entry name" value="HET"/>
    <property type="match status" value="1"/>
</dbReference>
<proteinExistence type="predicted"/>
<dbReference type="OrthoDB" id="4900439at2759"/>
<dbReference type="PANTHER" id="PTHR24148:SF81">
    <property type="entry name" value="HETEROKARYON INCOMPATIBILITY DOMAIN-CONTAINING PROTEIN"/>
    <property type="match status" value="1"/>
</dbReference>
<evidence type="ECO:0000313" key="3">
    <source>
        <dbReference type="EMBL" id="KKO99620.1"/>
    </source>
</evidence>
<dbReference type="EMBL" id="JOKZ01000311">
    <property type="protein sequence ID" value="KKO99620.1"/>
    <property type="molecule type" value="Genomic_DNA"/>
</dbReference>
<accession>A0A0F9X359</accession>
<evidence type="ECO:0000259" key="2">
    <source>
        <dbReference type="Pfam" id="PF06985"/>
    </source>
</evidence>
<gene>
    <name evidence="3" type="ORF">THAR02_08266</name>
</gene>
<sequence>PAAHESDPVVGKLIEVTFGSRPKFEALSYTWGTEKANEAIILNGFPFEVGKNLLDALHFLRRQFMSGKAGQLFWIDAICINQSDIKEKSRQLLIMDQIYFRASTVVVWLGSKYAEYQKGMKPDERAKPEKLLPKGGNSTQQNMVRHLLTDPYWDRLWILQEIGRAMKLRVSLGNESYSWDDFMNLVAMYNSDRTTGPLKLDKLLRQEKYAGSCTLKRLIQDHREAKCAEPRDKVYGLVKLALDAGEFPIDYSKSLDEVWKDTMEFMNKWDPFKEKSQMLSFGALLKSLLMANHGNPPSQPSKEHEDQYIIRAGPQPNNGAPRPNLPEAKPQSHILDSTERRRLQNRRSQHNYRLREAAKAKQDKRISKAASVRRGRFLLLKPTQESFPVTKERQTPPLPCGAYFVSARNFLLSADHRLLTLVHNNIIRGLAANASLLNYPWSTVCQDDALSSFSPPTPNLDPSITQSHLPVNLHPTPLQYEEAHHPWLDLIPSSQFRDNLLRRLATASPEWDLETELCEDVTGVGRLQLSCSRPGFMIWGENSWDAHNWEVTEEFAQKWHDLIDGCCDLIASTNDWRKMRGEAPLHIKHPGTASTKLSLPPE</sequence>